<proteinExistence type="predicted"/>
<keyword evidence="1" id="KW-0472">Membrane</keyword>
<evidence type="ECO:0000313" key="3">
    <source>
        <dbReference type="Proteomes" id="UP000823635"/>
    </source>
</evidence>
<keyword evidence="1" id="KW-1133">Transmembrane helix</keyword>
<reference evidence="2" key="2">
    <citation type="journal article" date="2021" name="PeerJ">
        <title>Extensive microbial diversity within the chicken gut microbiome revealed by metagenomics and culture.</title>
        <authorList>
            <person name="Gilroy R."/>
            <person name="Ravi A."/>
            <person name="Getino M."/>
            <person name="Pursley I."/>
            <person name="Horton D.L."/>
            <person name="Alikhan N.F."/>
            <person name="Baker D."/>
            <person name="Gharbi K."/>
            <person name="Hall N."/>
            <person name="Watson M."/>
            <person name="Adriaenssens E.M."/>
            <person name="Foster-Nyarko E."/>
            <person name="Jarju S."/>
            <person name="Secka A."/>
            <person name="Antonio M."/>
            <person name="Oren A."/>
            <person name="Chaudhuri R.R."/>
            <person name="La Ragione R."/>
            <person name="Hildebrand F."/>
            <person name="Pallen M.J."/>
        </authorList>
    </citation>
    <scope>NUCLEOTIDE SEQUENCE</scope>
    <source>
        <strain evidence="2">15467</strain>
    </source>
</reference>
<name>A0A9D9GXF1_9BACT</name>
<sequence length="52" mass="5612">CSCFFLIAPLEQGGLNLEPNIGYVSGAVVAAIVLTAFLIYANRLRRDKIQTA</sequence>
<protein>
    <submittedName>
        <fullName evidence="2">Uncharacterized protein</fullName>
    </submittedName>
</protein>
<dbReference type="Proteomes" id="UP000823635">
    <property type="component" value="Unassembled WGS sequence"/>
</dbReference>
<gene>
    <name evidence="2" type="ORF">IAC68_00285</name>
</gene>
<organism evidence="2 3">
    <name type="scientific">Candidatus Egerieousia excrementavium</name>
    <dbReference type="NCBI Taxonomy" id="2840778"/>
    <lineage>
        <taxon>Bacteria</taxon>
        <taxon>Pseudomonadati</taxon>
        <taxon>Bacteroidota</taxon>
        <taxon>Bacteroidia</taxon>
        <taxon>Bacteroidales</taxon>
        <taxon>Candidatus Egerieousia</taxon>
    </lineage>
</organism>
<accession>A0A9D9GXF1</accession>
<feature type="non-terminal residue" evidence="2">
    <location>
        <position position="1"/>
    </location>
</feature>
<comment type="caution">
    <text evidence="2">The sequence shown here is derived from an EMBL/GenBank/DDBJ whole genome shotgun (WGS) entry which is preliminary data.</text>
</comment>
<evidence type="ECO:0000313" key="2">
    <source>
        <dbReference type="EMBL" id="MBO8428359.1"/>
    </source>
</evidence>
<reference evidence="2" key="1">
    <citation type="submission" date="2020-10" db="EMBL/GenBank/DDBJ databases">
        <authorList>
            <person name="Gilroy R."/>
        </authorList>
    </citation>
    <scope>NUCLEOTIDE SEQUENCE</scope>
    <source>
        <strain evidence="2">15467</strain>
    </source>
</reference>
<evidence type="ECO:0000256" key="1">
    <source>
        <dbReference type="SAM" id="Phobius"/>
    </source>
</evidence>
<keyword evidence="1" id="KW-0812">Transmembrane</keyword>
<dbReference type="EMBL" id="JADINB010000006">
    <property type="protein sequence ID" value="MBO8428359.1"/>
    <property type="molecule type" value="Genomic_DNA"/>
</dbReference>
<dbReference type="AlphaFoldDB" id="A0A9D9GXF1"/>
<feature type="transmembrane region" description="Helical" evidence="1">
    <location>
        <begin position="21"/>
        <end position="41"/>
    </location>
</feature>